<evidence type="ECO:0000313" key="1">
    <source>
        <dbReference type="EMBL" id="RFU16507.1"/>
    </source>
</evidence>
<proteinExistence type="predicted"/>
<dbReference type="Proteomes" id="UP000264702">
    <property type="component" value="Unassembled WGS sequence"/>
</dbReference>
<dbReference type="InterPro" id="IPR021314">
    <property type="entry name" value="DUF2911"/>
</dbReference>
<name>A0A372INI7_9BACT</name>
<dbReference type="Pfam" id="PF11138">
    <property type="entry name" value="DUF2911"/>
    <property type="match status" value="1"/>
</dbReference>
<protein>
    <submittedName>
        <fullName evidence="1">DUF2911 domain-containing protein</fullName>
    </submittedName>
</protein>
<dbReference type="OrthoDB" id="117787at2"/>
<dbReference type="EMBL" id="QVQT01000004">
    <property type="protein sequence ID" value="RFU16507.1"/>
    <property type="molecule type" value="Genomic_DNA"/>
</dbReference>
<dbReference type="AlphaFoldDB" id="A0A372INI7"/>
<sequence>MVGTASAQKAPPSPARTATATIDGQTLTIKYSAPSVRGRQIFGPGGLVSHDRTAPVWRAGANAATSFHTDADLDLGGLSVPKGDYTLFADVQDPDHWTLVVNKQTGQWGLTYNASQDLGRVKMEMSTPPSLVETLYYSIQDKGGSKGVLQLAWEHHVASVPFTVK</sequence>
<gene>
    <name evidence="1" type="ORF">D0Y96_11110</name>
</gene>
<accession>A0A372INI7</accession>
<keyword evidence="2" id="KW-1185">Reference proteome</keyword>
<reference evidence="1 2" key="1">
    <citation type="submission" date="2018-08" db="EMBL/GenBank/DDBJ databases">
        <title>Acidipila sp. 4G-K13, an acidobacterium isolated from forest soil.</title>
        <authorList>
            <person name="Gao Z.-H."/>
            <person name="Qiu L.-H."/>
        </authorList>
    </citation>
    <scope>NUCLEOTIDE SEQUENCE [LARGE SCALE GENOMIC DNA]</scope>
    <source>
        <strain evidence="1 2">4G-K13</strain>
    </source>
</reference>
<evidence type="ECO:0000313" key="2">
    <source>
        <dbReference type="Proteomes" id="UP000264702"/>
    </source>
</evidence>
<comment type="caution">
    <text evidence="1">The sequence shown here is derived from an EMBL/GenBank/DDBJ whole genome shotgun (WGS) entry which is preliminary data.</text>
</comment>
<organism evidence="1 2">
    <name type="scientific">Paracidobacterium acidisoli</name>
    <dbReference type="NCBI Taxonomy" id="2303751"/>
    <lineage>
        <taxon>Bacteria</taxon>
        <taxon>Pseudomonadati</taxon>
        <taxon>Acidobacteriota</taxon>
        <taxon>Terriglobia</taxon>
        <taxon>Terriglobales</taxon>
        <taxon>Acidobacteriaceae</taxon>
        <taxon>Paracidobacterium</taxon>
    </lineage>
</organism>